<dbReference type="InterPro" id="IPR036388">
    <property type="entry name" value="WH-like_DNA-bd_sf"/>
</dbReference>
<evidence type="ECO:0000256" key="4">
    <source>
        <dbReference type="ARBA" id="ARBA00023163"/>
    </source>
</evidence>
<evidence type="ECO:0000313" key="6">
    <source>
        <dbReference type="EMBL" id="MEE2567128.1"/>
    </source>
</evidence>
<keyword evidence="3" id="KW-0238">DNA-binding</keyword>
<dbReference type="PRINTS" id="PR00039">
    <property type="entry name" value="HTHLYSR"/>
</dbReference>
<dbReference type="Gene3D" id="1.10.10.10">
    <property type="entry name" value="Winged helix-like DNA-binding domain superfamily/Winged helix DNA-binding domain"/>
    <property type="match status" value="1"/>
</dbReference>
<dbReference type="Gene3D" id="3.40.190.290">
    <property type="match status" value="1"/>
</dbReference>
<dbReference type="InterPro" id="IPR000847">
    <property type="entry name" value="LysR_HTH_N"/>
</dbReference>
<evidence type="ECO:0000259" key="5">
    <source>
        <dbReference type="PROSITE" id="PS50931"/>
    </source>
</evidence>
<dbReference type="InterPro" id="IPR005119">
    <property type="entry name" value="LysR_subst-bd"/>
</dbReference>
<comment type="caution">
    <text evidence="6">The sequence shown here is derived from an EMBL/GenBank/DDBJ whole genome shotgun (WGS) entry which is preliminary data.</text>
</comment>
<evidence type="ECO:0000256" key="3">
    <source>
        <dbReference type="ARBA" id="ARBA00023125"/>
    </source>
</evidence>
<name>A0ABU7LZZ9_9PROT</name>
<comment type="similarity">
    <text evidence="1">Belongs to the LysR transcriptional regulatory family.</text>
</comment>
<dbReference type="PROSITE" id="PS50931">
    <property type="entry name" value="HTH_LYSR"/>
    <property type="match status" value="1"/>
</dbReference>
<keyword evidence="4" id="KW-0804">Transcription</keyword>
<dbReference type="SUPFAM" id="SSF53850">
    <property type="entry name" value="Periplasmic binding protein-like II"/>
    <property type="match status" value="1"/>
</dbReference>
<dbReference type="SUPFAM" id="SSF46785">
    <property type="entry name" value="Winged helix' DNA-binding domain"/>
    <property type="match status" value="1"/>
</dbReference>
<protein>
    <submittedName>
        <fullName evidence="6">LysR family transcriptional regulator</fullName>
    </submittedName>
</protein>
<sequence length="305" mass="32737">MIDWSDIPVFLAVSDSGSHTAAARQLGVSQPTIGRRLTAMEDKLGAPLFFRENGHLELTAFGQTVLDHARRMEDEAGAIARAAISRDTSLAGPVVFTASEGIGGDWLPRALVGFKQANPDIILELNIDNHAANLAQRQADIALRWNGPGKQQSLIGRRGTTVGAGLYASKAYLDAHGRPRTPADLADHDAVSWSVAAKFTWPSIINGEQTLPARVAFQANSPNALLSGLAAGFGIGVYTHRLALRHPVLERVLPDFETSLDLWIVTHEDVRRSARIRAAFDYTVAALEADSAHFAHGAPSIYGPA</sequence>
<feature type="domain" description="HTH lysR-type" evidence="5">
    <location>
        <begin position="2"/>
        <end position="59"/>
    </location>
</feature>
<dbReference type="InterPro" id="IPR036390">
    <property type="entry name" value="WH_DNA-bd_sf"/>
</dbReference>
<keyword evidence="2" id="KW-0805">Transcription regulation</keyword>
<dbReference type="InterPro" id="IPR058163">
    <property type="entry name" value="LysR-type_TF_proteobact-type"/>
</dbReference>
<proteinExistence type="inferred from homology"/>
<organism evidence="6 7">
    <name type="scientific">Hyphobacterium marinum</name>
    <dbReference type="NCBI Taxonomy" id="3116574"/>
    <lineage>
        <taxon>Bacteria</taxon>
        <taxon>Pseudomonadati</taxon>
        <taxon>Pseudomonadota</taxon>
        <taxon>Alphaproteobacteria</taxon>
        <taxon>Maricaulales</taxon>
        <taxon>Maricaulaceae</taxon>
        <taxon>Hyphobacterium</taxon>
    </lineage>
</organism>
<dbReference type="PANTHER" id="PTHR30537">
    <property type="entry name" value="HTH-TYPE TRANSCRIPTIONAL REGULATOR"/>
    <property type="match status" value="1"/>
</dbReference>
<gene>
    <name evidence="6" type="ORF">V0U35_10620</name>
</gene>
<dbReference type="PANTHER" id="PTHR30537:SF3">
    <property type="entry name" value="TRANSCRIPTIONAL REGULATORY PROTEIN"/>
    <property type="match status" value="1"/>
</dbReference>
<dbReference type="RefSeq" id="WP_330196687.1">
    <property type="nucleotide sequence ID" value="NZ_JAZDRO010000004.1"/>
</dbReference>
<dbReference type="Pfam" id="PF00126">
    <property type="entry name" value="HTH_1"/>
    <property type="match status" value="1"/>
</dbReference>
<accession>A0ABU7LZZ9</accession>
<evidence type="ECO:0000256" key="1">
    <source>
        <dbReference type="ARBA" id="ARBA00009437"/>
    </source>
</evidence>
<dbReference type="Proteomes" id="UP001310692">
    <property type="component" value="Unassembled WGS sequence"/>
</dbReference>
<reference evidence="6 7" key="1">
    <citation type="submission" date="2024-01" db="EMBL/GenBank/DDBJ databases">
        <title>Hyphobacterium bacterium isolated from marine sediment.</title>
        <authorList>
            <person name="Zhao S."/>
        </authorList>
    </citation>
    <scope>NUCLEOTIDE SEQUENCE [LARGE SCALE GENOMIC DNA]</scope>
    <source>
        <strain evidence="6 7">Y60-23</strain>
    </source>
</reference>
<evidence type="ECO:0000256" key="2">
    <source>
        <dbReference type="ARBA" id="ARBA00023015"/>
    </source>
</evidence>
<keyword evidence="7" id="KW-1185">Reference proteome</keyword>
<dbReference type="Pfam" id="PF03466">
    <property type="entry name" value="LysR_substrate"/>
    <property type="match status" value="1"/>
</dbReference>
<evidence type="ECO:0000313" key="7">
    <source>
        <dbReference type="Proteomes" id="UP001310692"/>
    </source>
</evidence>
<dbReference type="EMBL" id="JAZDRO010000004">
    <property type="protein sequence ID" value="MEE2567128.1"/>
    <property type="molecule type" value="Genomic_DNA"/>
</dbReference>